<feature type="transmembrane region" description="Helical" evidence="7">
    <location>
        <begin position="70"/>
        <end position="88"/>
    </location>
</feature>
<gene>
    <name evidence="9" type="ORF">HRJ53_18610</name>
</gene>
<dbReference type="InterPro" id="IPR035973">
    <property type="entry name" value="Cyt_c_oxidase_su3-like_sf"/>
</dbReference>
<dbReference type="GO" id="GO:0005886">
    <property type="term" value="C:plasma membrane"/>
    <property type="evidence" value="ECO:0007669"/>
    <property type="project" value="UniProtKB-SubCell"/>
</dbReference>
<dbReference type="CDD" id="cd02862">
    <property type="entry name" value="NorE_like"/>
    <property type="match status" value="1"/>
</dbReference>
<dbReference type="GO" id="GO:0019646">
    <property type="term" value="P:aerobic electron transport chain"/>
    <property type="evidence" value="ECO:0007669"/>
    <property type="project" value="InterPro"/>
</dbReference>
<evidence type="ECO:0000313" key="9">
    <source>
        <dbReference type="EMBL" id="MBA0086999.1"/>
    </source>
</evidence>
<dbReference type="SUPFAM" id="SSF81452">
    <property type="entry name" value="Cytochrome c oxidase subunit III-like"/>
    <property type="match status" value="1"/>
</dbReference>
<dbReference type="GO" id="GO:0004129">
    <property type="term" value="F:cytochrome-c oxidase activity"/>
    <property type="evidence" value="ECO:0007669"/>
    <property type="project" value="InterPro"/>
</dbReference>
<dbReference type="PROSITE" id="PS50253">
    <property type="entry name" value="COX3"/>
    <property type="match status" value="1"/>
</dbReference>
<feature type="transmembrane region" description="Helical" evidence="7">
    <location>
        <begin position="169"/>
        <end position="188"/>
    </location>
</feature>
<feature type="transmembrane region" description="Helical" evidence="7">
    <location>
        <begin position="28"/>
        <end position="58"/>
    </location>
</feature>
<evidence type="ECO:0000256" key="2">
    <source>
        <dbReference type="ARBA" id="ARBA00010581"/>
    </source>
</evidence>
<sequence length="194" mass="21995">MWIFLITEVMFFGGMFAAYTIYRSTYPTVFAIASTSLNVVVGAINTCVLLLSSFTMVMAVRAGQLGHRNLIVFFLILTLIFGCIFLGVKAYEWNEKFEEHHIPGQAEFHLEGTPLQGPAKLFFSLYFAMTGLHALHMVVGVGILTVLIVQARKGKFSADYFTPIDISGLYWHFVDIVWIFLFPLLYLIDRHLPK</sequence>
<dbReference type="InterPro" id="IPR024791">
    <property type="entry name" value="Cyt_c/ubiquinol_Oxase_su3"/>
</dbReference>
<dbReference type="AlphaFoldDB" id="A0A7V8SYF2"/>
<dbReference type="Proteomes" id="UP000567293">
    <property type="component" value="Unassembled WGS sequence"/>
</dbReference>
<dbReference type="PANTHER" id="PTHR11403">
    <property type="entry name" value="CYTOCHROME C OXIDASE SUBUNIT III"/>
    <property type="match status" value="1"/>
</dbReference>
<keyword evidence="3 6" id="KW-0812">Transmembrane</keyword>
<reference evidence="9" key="1">
    <citation type="submission" date="2020-06" db="EMBL/GenBank/DDBJ databases">
        <title>Legume-microbial interactions unlock mineral nutrients during tropical forest succession.</title>
        <authorList>
            <person name="Epihov D.Z."/>
        </authorList>
    </citation>
    <scope>NUCLEOTIDE SEQUENCE [LARGE SCALE GENOMIC DNA]</scope>
    <source>
        <strain evidence="9">Pan2503</strain>
    </source>
</reference>
<feature type="transmembrane region" description="Helical" evidence="7">
    <location>
        <begin position="5"/>
        <end position="22"/>
    </location>
</feature>
<comment type="caution">
    <text evidence="9">The sequence shown here is derived from an EMBL/GenBank/DDBJ whole genome shotgun (WGS) entry which is preliminary data.</text>
</comment>
<comment type="similarity">
    <text evidence="2 6">Belongs to the cytochrome c oxidase subunit 3 family.</text>
</comment>
<keyword evidence="10" id="KW-1185">Reference proteome</keyword>
<dbReference type="Pfam" id="PF00510">
    <property type="entry name" value="COX3"/>
    <property type="match status" value="1"/>
</dbReference>
<feature type="domain" description="Heme-copper oxidase subunit III family profile" evidence="8">
    <location>
        <begin position="1"/>
        <end position="190"/>
    </location>
</feature>
<dbReference type="PANTHER" id="PTHR11403:SF6">
    <property type="entry name" value="NITRIC OXIDE REDUCTASE SUBUNIT E"/>
    <property type="match status" value="1"/>
</dbReference>
<name>A0A7V8SYF2_9BACT</name>
<evidence type="ECO:0000259" key="8">
    <source>
        <dbReference type="PROSITE" id="PS50253"/>
    </source>
</evidence>
<evidence type="ECO:0000256" key="5">
    <source>
        <dbReference type="ARBA" id="ARBA00023136"/>
    </source>
</evidence>
<accession>A0A7V8SYF2</accession>
<feature type="transmembrane region" description="Helical" evidence="7">
    <location>
        <begin position="125"/>
        <end position="149"/>
    </location>
</feature>
<evidence type="ECO:0000256" key="7">
    <source>
        <dbReference type="SAM" id="Phobius"/>
    </source>
</evidence>
<keyword evidence="4 7" id="KW-1133">Transmembrane helix</keyword>
<proteinExistence type="inferred from homology"/>
<dbReference type="InterPro" id="IPR013833">
    <property type="entry name" value="Cyt_c_oxidase_su3_a-hlx"/>
</dbReference>
<keyword evidence="5 7" id="KW-0472">Membrane</keyword>
<evidence type="ECO:0000313" key="10">
    <source>
        <dbReference type="Proteomes" id="UP000567293"/>
    </source>
</evidence>
<dbReference type="InterPro" id="IPR000298">
    <property type="entry name" value="Cyt_c_oxidase-like_su3"/>
</dbReference>
<evidence type="ECO:0000256" key="4">
    <source>
        <dbReference type="ARBA" id="ARBA00022989"/>
    </source>
</evidence>
<organism evidence="9 10">
    <name type="scientific">Candidatus Acidiferrum panamense</name>
    <dbReference type="NCBI Taxonomy" id="2741543"/>
    <lineage>
        <taxon>Bacteria</taxon>
        <taxon>Pseudomonadati</taxon>
        <taxon>Acidobacteriota</taxon>
        <taxon>Terriglobia</taxon>
        <taxon>Candidatus Acidiferrales</taxon>
        <taxon>Candidatus Acidiferrum</taxon>
    </lineage>
</organism>
<protein>
    <submittedName>
        <fullName evidence="9">Cytochrome c oxidase subunit 3 family protein</fullName>
    </submittedName>
</protein>
<evidence type="ECO:0000256" key="1">
    <source>
        <dbReference type="ARBA" id="ARBA00004141"/>
    </source>
</evidence>
<comment type="subcellular location">
    <subcellularLocation>
        <location evidence="6">Cell membrane</location>
        <topology evidence="6">Multi-pass membrane protein</topology>
    </subcellularLocation>
    <subcellularLocation>
        <location evidence="1">Membrane</location>
        <topology evidence="1">Multi-pass membrane protein</topology>
    </subcellularLocation>
</comment>
<evidence type="ECO:0000256" key="3">
    <source>
        <dbReference type="ARBA" id="ARBA00022692"/>
    </source>
</evidence>
<evidence type="ECO:0000256" key="6">
    <source>
        <dbReference type="RuleBase" id="RU003376"/>
    </source>
</evidence>
<dbReference type="EMBL" id="JACDQQ010001778">
    <property type="protein sequence ID" value="MBA0086999.1"/>
    <property type="molecule type" value="Genomic_DNA"/>
</dbReference>
<dbReference type="Gene3D" id="1.20.120.80">
    <property type="entry name" value="Cytochrome c oxidase, subunit III, four-helix bundle"/>
    <property type="match status" value="1"/>
</dbReference>